<evidence type="ECO:0000259" key="4">
    <source>
        <dbReference type="SMART" id="SM00558"/>
    </source>
</evidence>
<gene>
    <name evidence="5" type="ORF">WJX73_009358</name>
</gene>
<dbReference type="SUPFAM" id="SSF51197">
    <property type="entry name" value="Clavaminate synthase-like"/>
    <property type="match status" value="1"/>
</dbReference>
<keyword evidence="1" id="KW-0479">Metal-binding</keyword>
<feature type="region of interest" description="Disordered" evidence="3">
    <location>
        <begin position="76"/>
        <end position="108"/>
    </location>
</feature>
<evidence type="ECO:0000256" key="3">
    <source>
        <dbReference type="SAM" id="MobiDB-lite"/>
    </source>
</evidence>
<dbReference type="EMBL" id="JALJOQ010000093">
    <property type="protein sequence ID" value="KAK9798987.1"/>
    <property type="molecule type" value="Genomic_DNA"/>
</dbReference>
<proteinExistence type="predicted"/>
<dbReference type="InterPro" id="IPR003347">
    <property type="entry name" value="JmjC_dom"/>
</dbReference>
<dbReference type="GO" id="GO:0046872">
    <property type="term" value="F:metal ion binding"/>
    <property type="evidence" value="ECO:0007669"/>
    <property type="project" value="UniProtKB-KW"/>
</dbReference>
<accession>A0AAW1NY30</accession>
<evidence type="ECO:0000313" key="6">
    <source>
        <dbReference type="Proteomes" id="UP001465755"/>
    </source>
</evidence>
<dbReference type="AlphaFoldDB" id="A0AAW1NY30"/>
<dbReference type="GO" id="GO:0000785">
    <property type="term" value="C:chromatin"/>
    <property type="evidence" value="ECO:0007669"/>
    <property type="project" value="TreeGrafter"/>
</dbReference>
<evidence type="ECO:0000256" key="1">
    <source>
        <dbReference type="ARBA" id="ARBA00022723"/>
    </source>
</evidence>
<protein>
    <recommendedName>
        <fullName evidence="4">JmjC domain-containing protein</fullName>
    </recommendedName>
</protein>
<comment type="caution">
    <text evidence="5">The sequence shown here is derived from an EMBL/GenBank/DDBJ whole genome shotgun (WGS) entry which is preliminary data.</text>
</comment>
<evidence type="ECO:0000313" key="5">
    <source>
        <dbReference type="EMBL" id="KAK9798987.1"/>
    </source>
</evidence>
<feature type="compositionally biased region" description="Basic and acidic residues" evidence="3">
    <location>
        <begin position="91"/>
        <end position="106"/>
    </location>
</feature>
<feature type="domain" description="JmjC" evidence="4">
    <location>
        <begin position="196"/>
        <end position="595"/>
    </location>
</feature>
<keyword evidence="6" id="KW-1185">Reference proteome</keyword>
<dbReference type="Pfam" id="PF02373">
    <property type="entry name" value="JmjC"/>
    <property type="match status" value="2"/>
</dbReference>
<name>A0AAW1NY30_9CHLO</name>
<dbReference type="PANTHER" id="PTHR10694:SF33">
    <property type="entry name" value="LYSINE-SPECIFIC DEMETHYLASE 5"/>
    <property type="match status" value="1"/>
</dbReference>
<dbReference type="PANTHER" id="PTHR10694">
    <property type="entry name" value="LYSINE-SPECIFIC DEMETHYLASE"/>
    <property type="match status" value="1"/>
</dbReference>
<dbReference type="Proteomes" id="UP001465755">
    <property type="component" value="Unassembled WGS sequence"/>
</dbReference>
<reference evidence="5 6" key="1">
    <citation type="journal article" date="2024" name="Nat. Commun.">
        <title>Phylogenomics reveals the evolutionary origins of lichenization in chlorophyte algae.</title>
        <authorList>
            <person name="Puginier C."/>
            <person name="Libourel C."/>
            <person name="Otte J."/>
            <person name="Skaloud P."/>
            <person name="Haon M."/>
            <person name="Grisel S."/>
            <person name="Petersen M."/>
            <person name="Berrin J.G."/>
            <person name="Delaux P.M."/>
            <person name="Dal Grande F."/>
            <person name="Keller J."/>
        </authorList>
    </citation>
    <scope>NUCLEOTIDE SEQUENCE [LARGE SCALE GENOMIC DNA]</scope>
    <source>
        <strain evidence="5 6">SAG 2036</strain>
    </source>
</reference>
<organism evidence="5 6">
    <name type="scientific">Symbiochloris irregularis</name>
    <dbReference type="NCBI Taxonomy" id="706552"/>
    <lineage>
        <taxon>Eukaryota</taxon>
        <taxon>Viridiplantae</taxon>
        <taxon>Chlorophyta</taxon>
        <taxon>core chlorophytes</taxon>
        <taxon>Trebouxiophyceae</taxon>
        <taxon>Trebouxiales</taxon>
        <taxon>Trebouxiaceae</taxon>
        <taxon>Symbiochloris</taxon>
    </lineage>
</organism>
<feature type="region of interest" description="Disordered" evidence="3">
    <location>
        <begin position="338"/>
        <end position="363"/>
    </location>
</feature>
<dbReference type="GO" id="GO:0141052">
    <property type="term" value="F:histone H3 demethylase activity"/>
    <property type="evidence" value="ECO:0007669"/>
    <property type="project" value="UniProtKB-ARBA"/>
</dbReference>
<dbReference type="GO" id="GO:0010468">
    <property type="term" value="P:regulation of gene expression"/>
    <property type="evidence" value="ECO:0007669"/>
    <property type="project" value="TreeGrafter"/>
</dbReference>
<dbReference type="GO" id="GO:0005634">
    <property type="term" value="C:nucleus"/>
    <property type="evidence" value="ECO:0007669"/>
    <property type="project" value="TreeGrafter"/>
</dbReference>
<evidence type="ECO:0000256" key="2">
    <source>
        <dbReference type="ARBA" id="ARBA00023004"/>
    </source>
</evidence>
<sequence length="597" mass="65301">MYTQAFVWQDAERAHAENIEVTEIKEDLAAALEDEEAEETYQQPDNACARIFWAFPARSPFTRQWLSLLTPCAASTAAGPRSKGCTGETAPKQKEAGPANEQDRTDSGSMALDAQAQADKPLLVKAKAVKGTQFLRRGRAVSDTETSATSPAAREHGVVGALALQARGLPVHRLVHEEGSFVITFPNAYHAGLTQVCTVQSEEATEPHGNMLRYLVGEELITGVWLCLRFWTSWRGGCQYRLMHQEGSFVITSPNAYHADFNIGSDCAEAVNFGPPNWLPWDHNYHVGNKYRKDAKAATLSNDALLINLAKAALLLGQMHLAEEADLVYPSRGTAAGARKDLGSGQHGPEFPLPPHLGTPSTRAPLRLTQAGAQAQADKVLKVKVEKGIWFLRRGPTGTWGRWSPGCIGGPACPPSADDHEKVWYRLQARGLPVHRLVHQEGSFAITFPYHAGFKTGVYRAETVDSYLQQTGCPGASMWAAEAPRKGQPIQDMCHHAQARSDAPTEEATEPHGSVLRHLMGEELITGVVTMLSPMQLQARGVPVHRLVHEEGSLVITFASAYHAGFQTEPDSTEAVNFGPPNWLPWDLRSALQRRQI</sequence>
<dbReference type="SMART" id="SM00558">
    <property type="entry name" value="JmjC"/>
    <property type="match status" value="1"/>
</dbReference>
<dbReference type="Gene3D" id="2.60.120.650">
    <property type="entry name" value="Cupin"/>
    <property type="match status" value="3"/>
</dbReference>
<keyword evidence="2" id="KW-0408">Iron</keyword>